<dbReference type="RefSeq" id="WP_169712413.1">
    <property type="nucleotide sequence ID" value="NZ_LT906441.1"/>
</dbReference>
<dbReference type="Pfam" id="PF08341">
    <property type="entry name" value="TED"/>
    <property type="match status" value="1"/>
</dbReference>
<dbReference type="Proteomes" id="UP000215332">
    <property type="component" value="Chromosome 1"/>
</dbReference>
<organism evidence="3 4">
    <name type="scientific">Cutibacterium granulosum</name>
    <dbReference type="NCBI Taxonomy" id="33011"/>
    <lineage>
        <taxon>Bacteria</taxon>
        <taxon>Bacillati</taxon>
        <taxon>Actinomycetota</taxon>
        <taxon>Actinomycetes</taxon>
        <taxon>Propionibacteriales</taxon>
        <taxon>Propionibacteriaceae</taxon>
        <taxon>Cutibacterium</taxon>
    </lineage>
</organism>
<feature type="compositionally biased region" description="Low complexity" evidence="1">
    <location>
        <begin position="373"/>
        <end position="384"/>
    </location>
</feature>
<sequence>MATAKVKFLPAHRKGAMRKVLINAGLGVLSALVGGAGFLTPAQANAAPGDADQPVNPGLSEGYPKPINFVKHSNFKEMVGYRTHYSVPTPHTGDPRHAIEDLIQTVEIAPGKYAYTYCIEPGIKYYTVEENPATTLTVGNWSGLKAENQRTPLPITNDKDRQQEAQWVTENGYPTKDLDQLRADSGVSNLTRPEAISATHAALLHYVDNRDLQSAAAYDPVTNSESDLPEDVTKDLKDFYSYLTGPKNTGVPLDTSDKKAAEVTVTGPSGTGVAGQPVGPIRFGGTEKTLPLTVSDPASDWEIVDADGNAIDKAKAPVGKDLYLKVPADAPAGSATISTSVKKSNLSGKVLFEKSGRDHGQTTVIIDSDDSESSASVSVSWDAAQKPTPTPTPSDTPTPTSSDTPTPTPSDTPTPEPTPCLPGDTSEDCITPAPTPSDSPTPTPSDTPTPTPSDTPSVTPTPCVPGEGGTDENGKPCGTPTPTPSDTPSDTPTPTPSDTPTPEPTPCLPGDTSEDCITPAPTPSDSPTPTPSDTPTPTPSDTPSVTPTPCVPGQGGTDENGNPCNTPTPTPSDTPTPAPSDTPSACVPGQGGTDENGNPCETPSATPTPTPCVPGEGGTDENGKPCGTPAPSVTPAPSSTPTACVPGQGGTDENGKPCVIVPTTCVPDQGATAGKHGAVAKDKAGKADVCVEPGLPATGV</sequence>
<name>A0A239WDK8_9ACTN</name>
<dbReference type="InterPro" id="IPR013552">
    <property type="entry name" value="Thioester_dom"/>
</dbReference>
<feature type="compositionally biased region" description="Pro residues" evidence="1">
    <location>
        <begin position="479"/>
        <end position="507"/>
    </location>
</feature>
<gene>
    <name evidence="3" type="ORF">SAMEA4412665_00807</name>
</gene>
<feature type="domain" description="Thioester" evidence="2">
    <location>
        <begin position="116"/>
        <end position="248"/>
    </location>
</feature>
<feature type="region of interest" description="Disordered" evidence="1">
    <location>
        <begin position="361"/>
        <end position="656"/>
    </location>
</feature>
<dbReference type="KEGG" id="cgrn:4412665_00807"/>
<evidence type="ECO:0000256" key="1">
    <source>
        <dbReference type="SAM" id="MobiDB-lite"/>
    </source>
</evidence>
<reference evidence="3 4" key="1">
    <citation type="submission" date="2017-06" db="EMBL/GenBank/DDBJ databases">
        <authorList>
            <consortium name="Pathogen Informatics"/>
        </authorList>
    </citation>
    <scope>NUCLEOTIDE SEQUENCE [LARGE SCALE GENOMIC DNA]</scope>
    <source>
        <strain evidence="3 4">NCTC11865</strain>
    </source>
</reference>
<feature type="compositionally biased region" description="Pro residues" evidence="1">
    <location>
        <begin position="566"/>
        <end position="580"/>
    </location>
</feature>
<evidence type="ECO:0000313" key="3">
    <source>
        <dbReference type="EMBL" id="SNV32492.1"/>
    </source>
</evidence>
<accession>A0A239WDK8</accession>
<dbReference type="EMBL" id="LT906441">
    <property type="protein sequence ID" value="SNV32492.1"/>
    <property type="molecule type" value="Genomic_DNA"/>
</dbReference>
<evidence type="ECO:0000259" key="2">
    <source>
        <dbReference type="Pfam" id="PF08341"/>
    </source>
</evidence>
<proteinExistence type="predicted"/>
<feature type="compositionally biased region" description="Pro residues" evidence="1">
    <location>
        <begin position="406"/>
        <end position="420"/>
    </location>
</feature>
<protein>
    <recommendedName>
        <fullName evidence="2">Thioester domain-containing protein</fullName>
    </recommendedName>
</protein>
<evidence type="ECO:0000313" key="4">
    <source>
        <dbReference type="Proteomes" id="UP000215332"/>
    </source>
</evidence>
<feature type="compositionally biased region" description="Pro residues" evidence="1">
    <location>
        <begin position="433"/>
        <end position="453"/>
    </location>
</feature>
<feature type="compositionally biased region" description="Pro residues" evidence="1">
    <location>
        <begin position="520"/>
        <end position="540"/>
    </location>
</feature>
<dbReference type="eggNOG" id="COG3468">
    <property type="taxonomic scope" value="Bacteria"/>
</dbReference>
<feature type="compositionally biased region" description="Polar residues" evidence="1">
    <location>
        <begin position="595"/>
        <end position="605"/>
    </location>
</feature>
<feature type="compositionally biased region" description="Low complexity" evidence="1">
    <location>
        <begin position="629"/>
        <end position="646"/>
    </location>
</feature>
<dbReference type="AlphaFoldDB" id="A0A239WDK8"/>